<dbReference type="InterPro" id="IPR003658">
    <property type="entry name" value="Anti-sigma_ant"/>
</dbReference>
<dbReference type="PROSITE" id="PS50801">
    <property type="entry name" value="STAS"/>
    <property type="match status" value="1"/>
</dbReference>
<dbReference type="PANTHER" id="PTHR33495:SF2">
    <property type="entry name" value="ANTI-SIGMA FACTOR ANTAGONIST TM_1081-RELATED"/>
    <property type="match status" value="1"/>
</dbReference>
<gene>
    <name evidence="4" type="ORF">ACFODZ_02510</name>
</gene>
<dbReference type="RefSeq" id="WP_077409756.1">
    <property type="nucleotide sequence ID" value="NZ_JBHRTS010000001.1"/>
</dbReference>
<dbReference type="Proteomes" id="UP001595533">
    <property type="component" value="Unassembled WGS sequence"/>
</dbReference>
<evidence type="ECO:0000259" key="3">
    <source>
        <dbReference type="PROSITE" id="PS50801"/>
    </source>
</evidence>
<keyword evidence="5" id="KW-1185">Reference proteome</keyword>
<proteinExistence type="inferred from homology"/>
<dbReference type="InterPro" id="IPR002645">
    <property type="entry name" value="STAS_dom"/>
</dbReference>
<dbReference type="SUPFAM" id="SSF52091">
    <property type="entry name" value="SpoIIaa-like"/>
    <property type="match status" value="1"/>
</dbReference>
<evidence type="ECO:0000313" key="4">
    <source>
        <dbReference type="EMBL" id="MFC3193105.1"/>
    </source>
</evidence>
<accession>A0ABV7J8A6</accession>
<dbReference type="CDD" id="cd07043">
    <property type="entry name" value="STAS_anti-anti-sigma_factors"/>
    <property type="match status" value="1"/>
</dbReference>
<evidence type="ECO:0000256" key="2">
    <source>
        <dbReference type="RuleBase" id="RU003749"/>
    </source>
</evidence>
<evidence type="ECO:0000313" key="5">
    <source>
        <dbReference type="Proteomes" id="UP001595533"/>
    </source>
</evidence>
<feature type="domain" description="STAS" evidence="3">
    <location>
        <begin position="4"/>
        <end position="102"/>
    </location>
</feature>
<reference evidence="5" key="1">
    <citation type="journal article" date="2019" name="Int. J. Syst. Evol. Microbiol.">
        <title>The Global Catalogue of Microorganisms (GCM) 10K type strain sequencing project: providing services to taxonomists for standard genome sequencing and annotation.</title>
        <authorList>
            <consortium name="The Broad Institute Genomics Platform"/>
            <consortium name="The Broad Institute Genome Sequencing Center for Infectious Disease"/>
            <person name="Wu L."/>
            <person name="Ma J."/>
        </authorList>
    </citation>
    <scope>NUCLEOTIDE SEQUENCE [LARGE SCALE GENOMIC DNA]</scope>
    <source>
        <strain evidence="5">KCTC 42953</strain>
    </source>
</reference>
<organism evidence="4 5">
    <name type="scientific">Marinicella sediminis</name>
    <dbReference type="NCBI Taxonomy" id="1792834"/>
    <lineage>
        <taxon>Bacteria</taxon>
        <taxon>Pseudomonadati</taxon>
        <taxon>Pseudomonadota</taxon>
        <taxon>Gammaproteobacteria</taxon>
        <taxon>Lysobacterales</taxon>
        <taxon>Marinicellaceae</taxon>
        <taxon>Marinicella</taxon>
    </lineage>
</organism>
<comment type="caution">
    <text evidence="4">The sequence shown here is derived from an EMBL/GenBank/DDBJ whole genome shotgun (WGS) entry which is preliminary data.</text>
</comment>
<dbReference type="PANTHER" id="PTHR33495">
    <property type="entry name" value="ANTI-SIGMA FACTOR ANTAGONIST TM_1081-RELATED-RELATED"/>
    <property type="match status" value="1"/>
</dbReference>
<dbReference type="EMBL" id="JBHRTS010000001">
    <property type="protein sequence ID" value="MFC3193105.1"/>
    <property type="molecule type" value="Genomic_DNA"/>
</dbReference>
<dbReference type="Gene3D" id="3.30.750.24">
    <property type="entry name" value="STAS domain"/>
    <property type="match status" value="1"/>
</dbReference>
<sequence length="102" mass="11285">MTEEFIRFEKDPELCQIFISGEVDLSNSGELRKTILGALKTTPAVKVNLSGVEYIDSSGIAAMVEGLQFANSHSKSFYLCDPSPQVRSILELARLDQVFDID</sequence>
<dbReference type="Pfam" id="PF01740">
    <property type="entry name" value="STAS"/>
    <property type="match status" value="1"/>
</dbReference>
<protein>
    <recommendedName>
        <fullName evidence="2">Anti-sigma factor antagonist</fullName>
    </recommendedName>
</protein>
<evidence type="ECO:0000256" key="1">
    <source>
        <dbReference type="ARBA" id="ARBA00009013"/>
    </source>
</evidence>
<comment type="similarity">
    <text evidence="1 2">Belongs to the anti-sigma-factor antagonist family.</text>
</comment>
<dbReference type="NCBIfam" id="TIGR00377">
    <property type="entry name" value="ant_ant_sig"/>
    <property type="match status" value="1"/>
</dbReference>
<dbReference type="InterPro" id="IPR036513">
    <property type="entry name" value="STAS_dom_sf"/>
</dbReference>
<name>A0ABV7J8A6_9GAMM</name>